<accession>A0ABS8A1Q6</accession>
<dbReference type="Proteomes" id="UP000618240">
    <property type="component" value="Unassembled WGS sequence"/>
</dbReference>
<keyword evidence="2" id="KW-1185">Reference proteome</keyword>
<dbReference type="EMBL" id="JAERSE020000003">
    <property type="protein sequence ID" value="MCA6067909.1"/>
    <property type="molecule type" value="Genomic_DNA"/>
</dbReference>
<sequence>MEKIEFPTREELKIYFETGKHPTQGQFSDLIDSLKHKEDLLTDKELVTIANSLATLDKEYIEYYINNVGDLKFPIVVASQDEGESVIELRNNSGNETKQYYFGNPPYTITAKGFPTDGLAKNEYYFLYWQVDENKQMQRLFGNNLNTIPDGFELGRQKDKRFYFQLTRQNLVSQVNIVNTKIKFINNTDMRVQYRVFSGNWGDKFRTEDTVTDHYHLWDYLFFYYNADLRETDQTIECRVYNADYDQLLLTNYLYAGQNNENVGGGNMLDGIRNIRIECDYYENLT</sequence>
<dbReference type="RefSeq" id="WP_225688981.1">
    <property type="nucleotide sequence ID" value="NZ_JAERSE020000003.1"/>
</dbReference>
<proteinExistence type="predicted"/>
<evidence type="ECO:0000313" key="2">
    <source>
        <dbReference type="Proteomes" id="UP000618240"/>
    </source>
</evidence>
<reference evidence="1 2" key="1">
    <citation type="submission" date="2021-09" db="EMBL/GenBank/DDBJ databases">
        <title>Genome sequencing and assembly of Chryseobacterium sp. RG1.</title>
        <authorList>
            <person name="Chhetri G."/>
        </authorList>
    </citation>
    <scope>NUCLEOTIDE SEQUENCE [LARGE SCALE GENOMIC DNA]</scope>
    <source>
        <strain evidence="1 2">RG1</strain>
    </source>
</reference>
<evidence type="ECO:0000313" key="1">
    <source>
        <dbReference type="EMBL" id="MCA6067909.1"/>
    </source>
</evidence>
<protein>
    <submittedName>
        <fullName evidence="1">Uncharacterized protein</fullName>
    </submittedName>
</protein>
<comment type="caution">
    <text evidence="1">The sequence shown here is derived from an EMBL/GenBank/DDBJ whole genome shotgun (WGS) entry which is preliminary data.</text>
</comment>
<gene>
    <name evidence="1" type="ORF">JI747_012010</name>
</gene>
<name>A0ABS8A1Q6_9FLAO</name>
<organism evidence="1 2">
    <name type="scientific">Chryseobacterium tagetis</name>
    <dbReference type="NCBI Taxonomy" id="2801334"/>
    <lineage>
        <taxon>Bacteria</taxon>
        <taxon>Pseudomonadati</taxon>
        <taxon>Bacteroidota</taxon>
        <taxon>Flavobacteriia</taxon>
        <taxon>Flavobacteriales</taxon>
        <taxon>Weeksellaceae</taxon>
        <taxon>Chryseobacterium group</taxon>
        <taxon>Chryseobacterium</taxon>
    </lineage>
</organism>